<sequence length="210" mass="23921">MKHAEEKKSARLLAAKRRDSFPEQQRLAWSDTACQQAVDWMLQREGPMIGSIMIYIPFRSELDTTLLIEWCWRTGIKVIVPRCVKESRAMELYLLQAWDELVPGAYGIKEPDPVTVKRWDLAEQLPDIVFVPGLAFDASGGRLGYGGGYYDRFHDLLKETAAEQGQRFPLWIGLGYEAQWIDHVPMDEHDAAVDAVITEQGVTRGRAAWI</sequence>
<dbReference type="EC" id="6.3.3.2" evidence="5"/>
<dbReference type="InterPro" id="IPR002698">
    <property type="entry name" value="FTHF_cligase"/>
</dbReference>
<evidence type="ECO:0000256" key="5">
    <source>
        <dbReference type="RuleBase" id="RU361279"/>
    </source>
</evidence>
<comment type="cofactor">
    <cofactor evidence="5">
        <name>Mg(2+)</name>
        <dbReference type="ChEBI" id="CHEBI:18420"/>
    </cofactor>
</comment>
<comment type="caution">
    <text evidence="6">The sequence shown here is derived from an EMBL/GenBank/DDBJ whole genome shotgun (WGS) entry which is preliminary data.</text>
</comment>
<dbReference type="GO" id="GO:0035999">
    <property type="term" value="P:tetrahydrofolate interconversion"/>
    <property type="evidence" value="ECO:0007669"/>
    <property type="project" value="TreeGrafter"/>
</dbReference>
<dbReference type="InterPro" id="IPR024185">
    <property type="entry name" value="FTHF_cligase-like_sf"/>
</dbReference>
<keyword evidence="2 4" id="KW-0547">Nucleotide-binding</keyword>
<dbReference type="PIRSF" id="PIRSF006806">
    <property type="entry name" value="FTHF_cligase"/>
    <property type="match status" value="1"/>
</dbReference>
<accession>A0A3D9QWW9</accession>
<dbReference type="PANTHER" id="PTHR23407:SF1">
    <property type="entry name" value="5-FORMYLTETRAHYDROFOLATE CYCLO-LIGASE"/>
    <property type="match status" value="1"/>
</dbReference>
<dbReference type="GO" id="GO:0009396">
    <property type="term" value="P:folic acid-containing compound biosynthetic process"/>
    <property type="evidence" value="ECO:0007669"/>
    <property type="project" value="TreeGrafter"/>
</dbReference>
<keyword evidence="5" id="KW-0479">Metal-binding</keyword>
<keyword evidence="3 4" id="KW-0067">ATP-binding</keyword>
<dbReference type="OrthoDB" id="9801938at2"/>
<evidence type="ECO:0000313" key="7">
    <source>
        <dbReference type="Proteomes" id="UP000256304"/>
    </source>
</evidence>
<comment type="catalytic activity">
    <reaction evidence="5">
        <text>(6S)-5-formyl-5,6,7,8-tetrahydrofolate + ATP = (6R)-5,10-methenyltetrahydrofolate + ADP + phosphate</text>
        <dbReference type="Rhea" id="RHEA:10488"/>
        <dbReference type="ChEBI" id="CHEBI:30616"/>
        <dbReference type="ChEBI" id="CHEBI:43474"/>
        <dbReference type="ChEBI" id="CHEBI:57455"/>
        <dbReference type="ChEBI" id="CHEBI:57457"/>
        <dbReference type="ChEBI" id="CHEBI:456216"/>
        <dbReference type="EC" id="6.3.3.2"/>
    </reaction>
</comment>
<name>A0A3D9QWW9_9BACL</name>
<keyword evidence="7" id="KW-1185">Reference proteome</keyword>
<organism evidence="6 7">
    <name type="scientific">Paenibacillus taihuensis</name>
    <dbReference type="NCBI Taxonomy" id="1156355"/>
    <lineage>
        <taxon>Bacteria</taxon>
        <taxon>Bacillati</taxon>
        <taxon>Bacillota</taxon>
        <taxon>Bacilli</taxon>
        <taxon>Bacillales</taxon>
        <taxon>Paenibacillaceae</taxon>
        <taxon>Paenibacillus</taxon>
    </lineage>
</organism>
<protein>
    <recommendedName>
        <fullName evidence="5">5-formyltetrahydrofolate cyclo-ligase</fullName>
        <ecNumber evidence="5">6.3.3.2</ecNumber>
    </recommendedName>
</protein>
<gene>
    <name evidence="6" type="ORF">A8990_13758</name>
</gene>
<proteinExistence type="inferred from homology"/>
<comment type="similarity">
    <text evidence="1 5">Belongs to the 5-formyltetrahydrofolate cyclo-ligase family.</text>
</comment>
<dbReference type="Gene3D" id="3.40.50.10420">
    <property type="entry name" value="NagB/RpiA/CoA transferase-like"/>
    <property type="match status" value="1"/>
</dbReference>
<feature type="binding site" evidence="4">
    <location>
        <begin position="142"/>
        <end position="150"/>
    </location>
    <ligand>
        <name>ATP</name>
        <dbReference type="ChEBI" id="CHEBI:30616"/>
    </ligand>
</feature>
<dbReference type="SUPFAM" id="SSF100950">
    <property type="entry name" value="NagB/RpiA/CoA transferase-like"/>
    <property type="match status" value="1"/>
</dbReference>
<dbReference type="AlphaFoldDB" id="A0A3D9QWW9"/>
<feature type="binding site" evidence="4">
    <location>
        <begin position="7"/>
        <end position="11"/>
    </location>
    <ligand>
        <name>ATP</name>
        <dbReference type="ChEBI" id="CHEBI:30616"/>
    </ligand>
</feature>
<keyword evidence="5" id="KW-0460">Magnesium</keyword>
<feature type="binding site" evidence="4">
    <location>
        <position position="56"/>
    </location>
    <ligand>
        <name>substrate</name>
    </ligand>
</feature>
<evidence type="ECO:0000256" key="2">
    <source>
        <dbReference type="ARBA" id="ARBA00022741"/>
    </source>
</evidence>
<dbReference type="RefSeq" id="WP_116191612.1">
    <property type="nucleotide sequence ID" value="NZ_QTTN01000037.1"/>
</dbReference>
<evidence type="ECO:0000256" key="1">
    <source>
        <dbReference type="ARBA" id="ARBA00010638"/>
    </source>
</evidence>
<dbReference type="NCBIfam" id="TIGR02727">
    <property type="entry name" value="MTHFS_bact"/>
    <property type="match status" value="1"/>
</dbReference>
<keyword evidence="6" id="KW-0436">Ligase</keyword>
<dbReference type="Pfam" id="PF01812">
    <property type="entry name" value="5-FTHF_cyc-lig"/>
    <property type="match status" value="1"/>
</dbReference>
<evidence type="ECO:0000256" key="3">
    <source>
        <dbReference type="ARBA" id="ARBA00022840"/>
    </source>
</evidence>
<dbReference type="InterPro" id="IPR037171">
    <property type="entry name" value="NagB/RpiA_transferase-like"/>
</dbReference>
<feature type="binding site" evidence="4">
    <location>
        <position position="61"/>
    </location>
    <ligand>
        <name>substrate</name>
    </ligand>
</feature>
<evidence type="ECO:0000256" key="4">
    <source>
        <dbReference type="PIRSR" id="PIRSR006806-1"/>
    </source>
</evidence>
<reference evidence="6 7" key="1">
    <citation type="submission" date="2018-08" db="EMBL/GenBank/DDBJ databases">
        <title>Genomic Encyclopedia of Type Strains, Phase III (KMG-III): the genomes of soil and plant-associated and newly described type strains.</title>
        <authorList>
            <person name="Whitman W."/>
        </authorList>
    </citation>
    <scope>NUCLEOTIDE SEQUENCE [LARGE SCALE GENOMIC DNA]</scope>
    <source>
        <strain evidence="6 7">CGMCC 1.10966</strain>
    </source>
</reference>
<dbReference type="EMBL" id="QTTN01000037">
    <property type="protein sequence ID" value="REE68720.1"/>
    <property type="molecule type" value="Genomic_DNA"/>
</dbReference>
<evidence type="ECO:0000313" key="6">
    <source>
        <dbReference type="EMBL" id="REE68720.1"/>
    </source>
</evidence>
<dbReference type="PANTHER" id="PTHR23407">
    <property type="entry name" value="ATPASE INHIBITOR/5-FORMYLTETRAHYDROFOLATE CYCLO-LIGASE"/>
    <property type="match status" value="1"/>
</dbReference>
<dbReference type="GO" id="GO:0046872">
    <property type="term" value="F:metal ion binding"/>
    <property type="evidence" value="ECO:0007669"/>
    <property type="project" value="UniProtKB-KW"/>
</dbReference>
<dbReference type="Proteomes" id="UP000256304">
    <property type="component" value="Unassembled WGS sequence"/>
</dbReference>
<dbReference type="GO" id="GO:0030272">
    <property type="term" value="F:5-formyltetrahydrofolate cyclo-ligase activity"/>
    <property type="evidence" value="ECO:0007669"/>
    <property type="project" value="UniProtKB-EC"/>
</dbReference>
<dbReference type="GO" id="GO:0005524">
    <property type="term" value="F:ATP binding"/>
    <property type="evidence" value="ECO:0007669"/>
    <property type="project" value="UniProtKB-KW"/>
</dbReference>